<protein>
    <submittedName>
        <fullName evidence="2">Dehydrogenase (Flavoprotein)</fullName>
    </submittedName>
</protein>
<accession>A0A1T4LYS5</accession>
<name>A0A1T4LYS5_9BACT</name>
<dbReference type="Gene3D" id="3.50.50.60">
    <property type="entry name" value="FAD/NAD(P)-binding domain"/>
    <property type="match status" value="1"/>
</dbReference>
<dbReference type="Proteomes" id="UP000190367">
    <property type="component" value="Unassembled WGS sequence"/>
</dbReference>
<dbReference type="SUPFAM" id="SSF51905">
    <property type="entry name" value="FAD/NAD(P)-binding domain"/>
    <property type="match status" value="1"/>
</dbReference>
<feature type="domain" description="FAD dependent oxidoreductase" evidence="1">
    <location>
        <begin position="11"/>
        <end position="42"/>
    </location>
</feature>
<dbReference type="STRING" id="634771.SAMN04488128_101864"/>
<reference evidence="3" key="1">
    <citation type="submission" date="2017-02" db="EMBL/GenBank/DDBJ databases">
        <authorList>
            <person name="Varghese N."/>
            <person name="Submissions S."/>
        </authorList>
    </citation>
    <scope>NUCLEOTIDE SEQUENCE [LARGE SCALE GENOMIC DNA]</scope>
    <source>
        <strain evidence="3">DSM 22224</strain>
    </source>
</reference>
<dbReference type="Pfam" id="PF01266">
    <property type="entry name" value="DAO"/>
    <property type="match status" value="1"/>
</dbReference>
<evidence type="ECO:0000313" key="2">
    <source>
        <dbReference type="EMBL" id="SJZ59815.1"/>
    </source>
</evidence>
<dbReference type="InterPro" id="IPR006076">
    <property type="entry name" value="FAD-dep_OxRdtase"/>
</dbReference>
<keyword evidence="3" id="KW-1185">Reference proteome</keyword>
<gene>
    <name evidence="2" type="ORF">SAMN04488128_101864</name>
</gene>
<dbReference type="PRINTS" id="PR00420">
    <property type="entry name" value="RNGMNOXGNASE"/>
</dbReference>
<sequence>MLMYMGLEHHIIIIGGGLAGLTSAIHLAREGMPVSLIEKNTYPRHKVCGEYISNEILPYLQWLDADPAVLAPADISRLLLSAANGKTISATLPLGGFGISRYTLDHFLLGKALAAGVQLITDTVTDVEYRDDRCVVKMKTHAPLTGTIALGAFGKRSTLDQRLSRAFLRKPAPWLAVKGHYEGAFPDGLVALHNFPGGYCGVSKTETGALNICYLVQMDSFRRYGDIDRHREEVLYRNHHLKTIFNNSRPLFDQPLAISQISFGQKTKVEQHMLMTGDTAGLIHPLCGNGMAMAIHSARIAATVVLRYCHDAGYDRQRMETEYTREWEKAFSYRMKMGRLLNNLFLKDRLSTWLVQQMASVPAILPFIIRQTHGKYLAI</sequence>
<dbReference type="EMBL" id="FUWZ01000001">
    <property type="protein sequence ID" value="SJZ59815.1"/>
    <property type="molecule type" value="Genomic_DNA"/>
</dbReference>
<dbReference type="PANTHER" id="PTHR42685:SF22">
    <property type="entry name" value="CONDITIONED MEDIUM FACTOR RECEPTOR 1"/>
    <property type="match status" value="1"/>
</dbReference>
<dbReference type="AlphaFoldDB" id="A0A1T4LYS5"/>
<organism evidence="2 3">
    <name type="scientific">Chitinophaga eiseniae</name>
    <dbReference type="NCBI Taxonomy" id="634771"/>
    <lineage>
        <taxon>Bacteria</taxon>
        <taxon>Pseudomonadati</taxon>
        <taxon>Bacteroidota</taxon>
        <taxon>Chitinophagia</taxon>
        <taxon>Chitinophagales</taxon>
        <taxon>Chitinophagaceae</taxon>
        <taxon>Chitinophaga</taxon>
    </lineage>
</organism>
<dbReference type="InterPro" id="IPR036188">
    <property type="entry name" value="FAD/NAD-bd_sf"/>
</dbReference>
<dbReference type="PANTHER" id="PTHR42685">
    <property type="entry name" value="GERANYLGERANYL DIPHOSPHATE REDUCTASE"/>
    <property type="match status" value="1"/>
</dbReference>
<evidence type="ECO:0000313" key="3">
    <source>
        <dbReference type="Proteomes" id="UP000190367"/>
    </source>
</evidence>
<proteinExistence type="predicted"/>
<evidence type="ECO:0000259" key="1">
    <source>
        <dbReference type="Pfam" id="PF01266"/>
    </source>
</evidence>
<dbReference type="InterPro" id="IPR050407">
    <property type="entry name" value="Geranylgeranyl_reductase"/>
</dbReference>